<keyword evidence="1" id="KW-0805">Transcription regulation</keyword>
<dbReference type="SUPFAM" id="SSF46689">
    <property type="entry name" value="Homeodomain-like"/>
    <property type="match status" value="1"/>
</dbReference>
<evidence type="ECO:0000256" key="2">
    <source>
        <dbReference type="ARBA" id="ARBA00023125"/>
    </source>
</evidence>
<feature type="domain" description="HTH araC/xylS-type" evidence="4">
    <location>
        <begin position="184"/>
        <end position="282"/>
    </location>
</feature>
<dbReference type="Pfam" id="PF02311">
    <property type="entry name" value="AraC_binding"/>
    <property type="match status" value="1"/>
</dbReference>
<dbReference type="EMBL" id="CP003349">
    <property type="protein sequence ID" value="AFD08513.1"/>
    <property type="molecule type" value="Genomic_DNA"/>
</dbReference>
<proteinExistence type="predicted"/>
<dbReference type="Pfam" id="PF12833">
    <property type="entry name" value="HTH_18"/>
    <property type="match status" value="1"/>
</dbReference>
<evidence type="ECO:0000259" key="4">
    <source>
        <dbReference type="PROSITE" id="PS01124"/>
    </source>
</evidence>
<organism evidence="5 6">
    <name type="scientific">Solitalea canadensis (strain ATCC 29591 / DSM 3403 / JCM 21819 / LMG 8368 / NBRC 15130 / NCIMB 12057 / USAM 9D)</name>
    <name type="common">Flexibacter canadensis</name>
    <dbReference type="NCBI Taxonomy" id="929556"/>
    <lineage>
        <taxon>Bacteria</taxon>
        <taxon>Pseudomonadati</taxon>
        <taxon>Bacteroidota</taxon>
        <taxon>Sphingobacteriia</taxon>
        <taxon>Sphingobacteriales</taxon>
        <taxon>Sphingobacteriaceae</taxon>
        <taxon>Solitalea</taxon>
    </lineage>
</organism>
<dbReference type="PRINTS" id="PR00032">
    <property type="entry name" value="HTHARAC"/>
</dbReference>
<keyword evidence="2 5" id="KW-0238">DNA-binding</keyword>
<sequence>MSMIDLRGIPVHSLGQDIIRTFNLSGSAGISSLEPHRHEFYEIIYFENAQGSQRLDFNDFEVYPETLTFISPGQIHQLKTKKFEGIIITFTAAAFSRTDEEIAFLQQYTLFHKSGANTSMIPMGEDKEVLLSLIKAINKESRRADSCQNILKSYLKLFLEIVARAYRVTHKLFDSTSHDAERINKLQNLIELNFTREHLAPFYASSLNLTPKRLNEICKKIVGKTVTSLLAERINLEAKRLTGYSNQTIKEIAFQLGFDDPSYFSRFFKKKNGHTPEEFRSQCSNSTIH</sequence>
<dbReference type="eggNOG" id="COG2207">
    <property type="taxonomic scope" value="Bacteria"/>
</dbReference>
<evidence type="ECO:0000313" key="6">
    <source>
        <dbReference type="Proteomes" id="UP000007590"/>
    </source>
</evidence>
<dbReference type="OrthoDB" id="2585681at2"/>
<protein>
    <submittedName>
        <fullName evidence="5">DNA-binding domain-containing protein, AraC-type</fullName>
    </submittedName>
</protein>
<dbReference type="STRING" id="929556.Solca_3508"/>
<dbReference type="KEGG" id="scn:Solca_3508"/>
<keyword evidence="3" id="KW-0804">Transcription</keyword>
<dbReference type="Gene3D" id="1.10.10.60">
    <property type="entry name" value="Homeodomain-like"/>
    <property type="match status" value="1"/>
</dbReference>
<dbReference type="PANTHER" id="PTHR43280:SF32">
    <property type="entry name" value="TRANSCRIPTIONAL REGULATORY PROTEIN"/>
    <property type="match status" value="1"/>
</dbReference>
<reference evidence="5" key="1">
    <citation type="submission" date="2012-02" db="EMBL/GenBank/DDBJ databases">
        <title>The complete genome of Solitalea canadensis DSM 3403.</title>
        <authorList>
            <consortium name="US DOE Joint Genome Institute (JGI-PGF)"/>
            <person name="Lucas S."/>
            <person name="Copeland A."/>
            <person name="Lapidus A."/>
            <person name="Glavina del Rio T."/>
            <person name="Dalin E."/>
            <person name="Tice H."/>
            <person name="Bruce D."/>
            <person name="Goodwin L."/>
            <person name="Pitluck S."/>
            <person name="Peters L."/>
            <person name="Ovchinnikova G."/>
            <person name="Lu M."/>
            <person name="Kyrpides N."/>
            <person name="Mavromatis K."/>
            <person name="Ivanova N."/>
            <person name="Brettin T."/>
            <person name="Detter J.C."/>
            <person name="Han C."/>
            <person name="Larimer F."/>
            <person name="Land M."/>
            <person name="Hauser L."/>
            <person name="Markowitz V."/>
            <person name="Cheng J.-F."/>
            <person name="Hugenholtz P."/>
            <person name="Woyke T."/>
            <person name="Wu D."/>
            <person name="Spring S."/>
            <person name="Schroeder M."/>
            <person name="Kopitz M."/>
            <person name="Brambilla E."/>
            <person name="Klenk H.-P."/>
            <person name="Eisen J.A."/>
        </authorList>
    </citation>
    <scope>NUCLEOTIDE SEQUENCE</scope>
    <source>
        <strain evidence="5">DSM 3403</strain>
    </source>
</reference>
<dbReference type="AlphaFoldDB" id="H8KXI4"/>
<dbReference type="GO" id="GO:0043565">
    <property type="term" value="F:sequence-specific DNA binding"/>
    <property type="evidence" value="ECO:0007669"/>
    <property type="project" value="InterPro"/>
</dbReference>
<dbReference type="SUPFAM" id="SSF51215">
    <property type="entry name" value="Regulatory protein AraC"/>
    <property type="match status" value="1"/>
</dbReference>
<dbReference type="PROSITE" id="PS01124">
    <property type="entry name" value="HTH_ARAC_FAMILY_2"/>
    <property type="match status" value="1"/>
</dbReference>
<accession>H8KXI4</accession>
<evidence type="ECO:0000256" key="3">
    <source>
        <dbReference type="ARBA" id="ARBA00023163"/>
    </source>
</evidence>
<evidence type="ECO:0000313" key="5">
    <source>
        <dbReference type="EMBL" id="AFD08513.1"/>
    </source>
</evidence>
<dbReference type="InterPro" id="IPR020449">
    <property type="entry name" value="Tscrpt_reg_AraC-type_HTH"/>
</dbReference>
<name>H8KXI4_SOLCM</name>
<dbReference type="InterPro" id="IPR014710">
    <property type="entry name" value="RmlC-like_jellyroll"/>
</dbReference>
<dbReference type="HOGENOM" id="CLU_000445_88_2_10"/>
<dbReference type="SMART" id="SM00342">
    <property type="entry name" value="HTH_ARAC"/>
    <property type="match status" value="1"/>
</dbReference>
<dbReference type="InterPro" id="IPR003313">
    <property type="entry name" value="AraC-bd"/>
</dbReference>
<keyword evidence="6" id="KW-1185">Reference proteome</keyword>
<gene>
    <name evidence="5" type="ordered locus">Solca_3508</name>
</gene>
<dbReference type="InterPro" id="IPR037923">
    <property type="entry name" value="HTH-like"/>
</dbReference>
<dbReference type="Gene3D" id="2.60.120.10">
    <property type="entry name" value="Jelly Rolls"/>
    <property type="match status" value="1"/>
</dbReference>
<dbReference type="GO" id="GO:0003700">
    <property type="term" value="F:DNA-binding transcription factor activity"/>
    <property type="evidence" value="ECO:0007669"/>
    <property type="project" value="InterPro"/>
</dbReference>
<dbReference type="PANTHER" id="PTHR43280">
    <property type="entry name" value="ARAC-FAMILY TRANSCRIPTIONAL REGULATOR"/>
    <property type="match status" value="1"/>
</dbReference>
<evidence type="ECO:0000256" key="1">
    <source>
        <dbReference type="ARBA" id="ARBA00023015"/>
    </source>
</evidence>
<dbReference type="InterPro" id="IPR018060">
    <property type="entry name" value="HTH_AraC"/>
</dbReference>
<dbReference type="Proteomes" id="UP000007590">
    <property type="component" value="Chromosome"/>
</dbReference>
<dbReference type="InterPro" id="IPR009057">
    <property type="entry name" value="Homeodomain-like_sf"/>
</dbReference>